<name>A0A562PKS4_9BURK</name>
<dbReference type="SUPFAM" id="SSF46785">
    <property type="entry name" value="Winged helix' DNA-binding domain"/>
    <property type="match status" value="1"/>
</dbReference>
<feature type="domain" description="HTH marR-type" evidence="1">
    <location>
        <begin position="19"/>
        <end position="150"/>
    </location>
</feature>
<accession>A0A562PKS4</accession>
<reference evidence="2 3" key="1">
    <citation type="journal article" date="2015" name="Stand. Genomic Sci.">
        <title>Genomic Encyclopedia of Bacterial and Archaeal Type Strains, Phase III: the genomes of soil and plant-associated and newly described type strains.</title>
        <authorList>
            <person name="Whitman W.B."/>
            <person name="Woyke T."/>
            <person name="Klenk H.P."/>
            <person name="Zhou Y."/>
            <person name="Lilburn T.G."/>
            <person name="Beck B.J."/>
            <person name="De Vos P."/>
            <person name="Vandamme P."/>
            <person name="Eisen J.A."/>
            <person name="Garrity G."/>
            <person name="Hugenholtz P."/>
            <person name="Kyrpides N.C."/>
        </authorList>
    </citation>
    <scope>NUCLEOTIDE SEQUENCE [LARGE SCALE GENOMIC DNA]</scope>
    <source>
        <strain evidence="2 3">CGMCC 1.10685</strain>
    </source>
</reference>
<dbReference type="InterPro" id="IPR036390">
    <property type="entry name" value="WH_DNA-bd_sf"/>
</dbReference>
<dbReference type="Pfam" id="PF01047">
    <property type="entry name" value="MarR"/>
    <property type="match status" value="1"/>
</dbReference>
<dbReference type="PANTHER" id="PTHR39515">
    <property type="entry name" value="CONSERVED PROTEIN"/>
    <property type="match status" value="1"/>
</dbReference>
<evidence type="ECO:0000313" key="2">
    <source>
        <dbReference type="EMBL" id="TWI44978.1"/>
    </source>
</evidence>
<proteinExistence type="predicted"/>
<dbReference type="SMART" id="SM00347">
    <property type="entry name" value="HTH_MARR"/>
    <property type="match status" value="1"/>
</dbReference>
<dbReference type="GO" id="GO:0003677">
    <property type="term" value="F:DNA binding"/>
    <property type="evidence" value="ECO:0007669"/>
    <property type="project" value="UniProtKB-KW"/>
</dbReference>
<dbReference type="AlphaFoldDB" id="A0A562PKS4"/>
<dbReference type="InterPro" id="IPR036388">
    <property type="entry name" value="WH-like_DNA-bd_sf"/>
</dbReference>
<comment type="caution">
    <text evidence="2">The sequence shown here is derived from an EMBL/GenBank/DDBJ whole genome shotgun (WGS) entry which is preliminary data.</text>
</comment>
<organism evidence="2 3">
    <name type="scientific">Pseudoduganella flava</name>
    <dbReference type="NCBI Taxonomy" id="871742"/>
    <lineage>
        <taxon>Bacteria</taxon>
        <taxon>Pseudomonadati</taxon>
        <taxon>Pseudomonadota</taxon>
        <taxon>Betaproteobacteria</taxon>
        <taxon>Burkholderiales</taxon>
        <taxon>Oxalobacteraceae</taxon>
        <taxon>Telluria group</taxon>
        <taxon>Pseudoduganella</taxon>
    </lineage>
</organism>
<protein>
    <submittedName>
        <fullName evidence="2">DNA-binding MarR family transcriptional regulator</fullName>
    </submittedName>
</protein>
<evidence type="ECO:0000313" key="3">
    <source>
        <dbReference type="Proteomes" id="UP000315112"/>
    </source>
</evidence>
<dbReference type="Proteomes" id="UP000315112">
    <property type="component" value="Unassembled WGS sequence"/>
</dbReference>
<dbReference type="PANTHER" id="PTHR39515:SF2">
    <property type="entry name" value="HTH-TYPE TRANSCRIPTIONAL REGULATOR RV0880"/>
    <property type="match status" value="1"/>
</dbReference>
<gene>
    <name evidence="2" type="ORF">IP92_04153</name>
</gene>
<dbReference type="GO" id="GO:0003700">
    <property type="term" value="F:DNA-binding transcription factor activity"/>
    <property type="evidence" value="ECO:0007669"/>
    <property type="project" value="InterPro"/>
</dbReference>
<dbReference type="InterPro" id="IPR052526">
    <property type="entry name" value="HTH-type_Bedaq_tolerance"/>
</dbReference>
<keyword evidence="2" id="KW-0238">DNA-binding</keyword>
<dbReference type="Gene3D" id="1.10.10.10">
    <property type="entry name" value="Winged helix-like DNA-binding domain superfamily/Winged helix DNA-binding domain"/>
    <property type="match status" value="1"/>
</dbReference>
<evidence type="ECO:0000259" key="1">
    <source>
        <dbReference type="PROSITE" id="PS50995"/>
    </source>
</evidence>
<dbReference type="EMBL" id="VLKW01000008">
    <property type="protein sequence ID" value="TWI44978.1"/>
    <property type="molecule type" value="Genomic_DNA"/>
</dbReference>
<sequence>MKDEMTDRKTDAQRVEALSEELRTALKLLVREMRRDAADDTTGLSMVQTHLLWTIEENPGIGVAELARLQNVRGPTISGQVKALEEAGFVERMAPLAEDRRRSGLQVSAAGRTRLRQLRARRLDWLAQRVARLTPAQLEALEAAIEPLTIIAQP</sequence>
<dbReference type="InterPro" id="IPR000835">
    <property type="entry name" value="HTH_MarR-typ"/>
</dbReference>
<dbReference type="PROSITE" id="PS50995">
    <property type="entry name" value="HTH_MARR_2"/>
    <property type="match status" value="1"/>
</dbReference>